<proteinExistence type="predicted"/>
<feature type="transmembrane region" description="Helical" evidence="1">
    <location>
        <begin position="38"/>
        <end position="59"/>
    </location>
</feature>
<reference evidence="2 3" key="1">
    <citation type="submission" date="2017-02" db="EMBL/GenBank/DDBJ databases">
        <authorList>
            <person name="Peterson S.W."/>
        </authorList>
    </citation>
    <scope>NUCLEOTIDE SEQUENCE [LARGE SCALE GENOMIC DNA]</scope>
    <source>
        <strain evidence="2 3">DSM 22335</strain>
    </source>
</reference>
<evidence type="ECO:0008006" key="4">
    <source>
        <dbReference type="Google" id="ProtNLM"/>
    </source>
</evidence>
<accession>A0A1T4PYK7</accession>
<dbReference type="STRING" id="413434.SAMN04488132_10741"/>
<keyword evidence="3" id="KW-1185">Reference proteome</keyword>
<feature type="transmembrane region" description="Helical" evidence="1">
    <location>
        <begin position="136"/>
        <end position="155"/>
    </location>
</feature>
<dbReference type="OrthoDB" id="675986at2"/>
<evidence type="ECO:0000256" key="1">
    <source>
        <dbReference type="SAM" id="Phobius"/>
    </source>
</evidence>
<name>A0A1T4PYK7_9BACT</name>
<evidence type="ECO:0000313" key="3">
    <source>
        <dbReference type="Proteomes" id="UP000190888"/>
    </source>
</evidence>
<evidence type="ECO:0000313" key="2">
    <source>
        <dbReference type="EMBL" id="SJZ96632.1"/>
    </source>
</evidence>
<dbReference type="Proteomes" id="UP000190888">
    <property type="component" value="Unassembled WGS sequence"/>
</dbReference>
<sequence>MKQLSIFRLLTFILLPFAGIFGLFALLFLLAALVNPAILLAAFLFACIAIYSFTSLSFLQKGIESGRPCKPGLRDWIRVNAYVCVFVGIMFFLNAVSIFISDPATLRSAMTQLIEAQSGAGAGIDVDMFMRILKGMAGFFFFFSILLLVHVFLNFRLMKIYRHVFRAS</sequence>
<dbReference type="EMBL" id="FUWH01000007">
    <property type="protein sequence ID" value="SJZ96632.1"/>
    <property type="molecule type" value="Genomic_DNA"/>
</dbReference>
<organism evidence="2 3">
    <name type="scientific">Sediminibacterium ginsengisoli</name>
    <dbReference type="NCBI Taxonomy" id="413434"/>
    <lineage>
        <taxon>Bacteria</taxon>
        <taxon>Pseudomonadati</taxon>
        <taxon>Bacteroidota</taxon>
        <taxon>Chitinophagia</taxon>
        <taxon>Chitinophagales</taxon>
        <taxon>Chitinophagaceae</taxon>
        <taxon>Sediminibacterium</taxon>
    </lineage>
</organism>
<keyword evidence="1" id="KW-1133">Transmembrane helix</keyword>
<feature type="transmembrane region" description="Helical" evidence="1">
    <location>
        <begin position="12"/>
        <end position="32"/>
    </location>
</feature>
<dbReference type="AlphaFoldDB" id="A0A1T4PYK7"/>
<gene>
    <name evidence="2" type="ORF">SAMN04488132_10741</name>
</gene>
<keyword evidence="1" id="KW-0472">Membrane</keyword>
<dbReference type="RefSeq" id="WP_139367138.1">
    <property type="nucleotide sequence ID" value="NZ_FUWH01000007.1"/>
</dbReference>
<protein>
    <recommendedName>
        <fullName evidence="4">DUF4199 domain-containing protein</fullName>
    </recommendedName>
</protein>
<feature type="transmembrane region" description="Helical" evidence="1">
    <location>
        <begin position="79"/>
        <end position="100"/>
    </location>
</feature>
<keyword evidence="1" id="KW-0812">Transmembrane</keyword>